<dbReference type="EMBL" id="PFWS01000051">
    <property type="protein sequence ID" value="PJA46994.1"/>
    <property type="molecule type" value="Genomic_DNA"/>
</dbReference>
<dbReference type="AlphaFoldDB" id="A0A2M7XGJ4"/>
<comment type="caution">
    <text evidence="2">The sequence shown here is derived from an EMBL/GenBank/DDBJ whole genome shotgun (WGS) entry which is preliminary data.</text>
</comment>
<evidence type="ECO:0000313" key="2">
    <source>
        <dbReference type="EMBL" id="PJA46994.1"/>
    </source>
</evidence>
<protein>
    <submittedName>
        <fullName evidence="2">Uncharacterized protein</fullName>
    </submittedName>
</protein>
<evidence type="ECO:0000256" key="1">
    <source>
        <dbReference type="SAM" id="SignalP"/>
    </source>
</evidence>
<proteinExistence type="predicted"/>
<keyword evidence="1" id="KW-0732">Signal</keyword>
<accession>A0A2M7XGJ4</accession>
<feature type="non-terminal residue" evidence="2">
    <location>
        <position position="60"/>
    </location>
</feature>
<gene>
    <name evidence="2" type="ORF">CO172_03290</name>
</gene>
<feature type="signal peptide" evidence="1">
    <location>
        <begin position="1"/>
        <end position="22"/>
    </location>
</feature>
<feature type="chain" id="PRO_5014740643" evidence="1">
    <location>
        <begin position="23"/>
        <end position="60"/>
    </location>
</feature>
<sequence length="60" mass="6392">MKKFAVLLIGLWAFGMVTTAYAAQAATMSLSPTEKSVQTGEVFSVSILVNPNGEEIDTAR</sequence>
<reference evidence="3" key="1">
    <citation type="submission" date="2017-09" db="EMBL/GenBank/DDBJ databases">
        <title>Depth-based differentiation of microbial function through sediment-hosted aquifers and enrichment of novel symbionts in the deep terrestrial subsurface.</title>
        <authorList>
            <person name="Probst A.J."/>
            <person name="Ladd B."/>
            <person name="Jarett J.K."/>
            <person name="Geller-Mcgrath D.E."/>
            <person name="Sieber C.M.K."/>
            <person name="Emerson J.B."/>
            <person name="Anantharaman K."/>
            <person name="Thomas B.C."/>
            <person name="Malmstrom R."/>
            <person name="Stieglmeier M."/>
            <person name="Klingl A."/>
            <person name="Woyke T."/>
            <person name="Ryan C.M."/>
            <person name="Banfield J.F."/>
        </authorList>
    </citation>
    <scope>NUCLEOTIDE SEQUENCE [LARGE SCALE GENOMIC DNA]</scope>
</reference>
<organism evidence="2 3">
    <name type="scientific">Candidatus Uhrbacteria bacterium CG_4_9_14_3_um_filter_36_7</name>
    <dbReference type="NCBI Taxonomy" id="1975033"/>
    <lineage>
        <taxon>Bacteria</taxon>
        <taxon>Candidatus Uhriibacteriota</taxon>
    </lineage>
</organism>
<name>A0A2M7XGJ4_9BACT</name>
<evidence type="ECO:0000313" key="3">
    <source>
        <dbReference type="Proteomes" id="UP000229749"/>
    </source>
</evidence>
<dbReference type="Proteomes" id="UP000229749">
    <property type="component" value="Unassembled WGS sequence"/>
</dbReference>